<feature type="domain" description="MCM AAA-lid" evidence="1">
    <location>
        <begin position="2"/>
        <end position="66"/>
    </location>
</feature>
<dbReference type="GO" id="GO:0005524">
    <property type="term" value="F:ATP binding"/>
    <property type="evidence" value="ECO:0007669"/>
    <property type="project" value="InterPro"/>
</dbReference>
<comment type="caution">
    <text evidence="3">The sequence shown here is derived from an EMBL/GenBank/DDBJ whole genome shotgun (WGS) entry which is preliminary data.</text>
</comment>
<dbReference type="AlphaFoldDB" id="A0A0C2IVU8"/>
<dbReference type="InterPro" id="IPR031327">
    <property type="entry name" value="MCM"/>
</dbReference>
<dbReference type="GO" id="GO:0042555">
    <property type="term" value="C:MCM complex"/>
    <property type="evidence" value="ECO:0007669"/>
    <property type="project" value="TreeGrafter"/>
</dbReference>
<evidence type="ECO:0000313" key="3">
    <source>
        <dbReference type="EMBL" id="KII69494.1"/>
    </source>
</evidence>
<dbReference type="GO" id="GO:0006271">
    <property type="term" value="P:DNA strand elongation involved in DNA replication"/>
    <property type="evidence" value="ECO:0007669"/>
    <property type="project" value="TreeGrafter"/>
</dbReference>
<dbReference type="GO" id="GO:0003697">
    <property type="term" value="F:single-stranded DNA binding"/>
    <property type="evidence" value="ECO:0007669"/>
    <property type="project" value="TreeGrafter"/>
</dbReference>
<organism evidence="3 4">
    <name type="scientific">Thelohanellus kitauei</name>
    <name type="common">Myxosporean</name>
    <dbReference type="NCBI Taxonomy" id="669202"/>
    <lineage>
        <taxon>Eukaryota</taxon>
        <taxon>Metazoa</taxon>
        <taxon>Cnidaria</taxon>
        <taxon>Myxozoa</taxon>
        <taxon>Myxosporea</taxon>
        <taxon>Bivalvulida</taxon>
        <taxon>Platysporina</taxon>
        <taxon>Myxobolidae</taxon>
        <taxon>Thelohanellus</taxon>
    </lineage>
</organism>
<dbReference type="GO" id="GO:1902975">
    <property type="term" value="P:mitotic DNA replication initiation"/>
    <property type="evidence" value="ECO:0007669"/>
    <property type="project" value="TreeGrafter"/>
</dbReference>
<dbReference type="GO" id="GO:0005634">
    <property type="term" value="C:nucleus"/>
    <property type="evidence" value="ECO:0007669"/>
    <property type="project" value="TreeGrafter"/>
</dbReference>
<protein>
    <submittedName>
        <fullName evidence="3">DNA replication licensing factor MCM3</fullName>
    </submittedName>
</protein>
<gene>
    <name evidence="3" type="ORF">RF11_04087</name>
</gene>
<dbReference type="EMBL" id="JWZT01002419">
    <property type="protein sequence ID" value="KII69494.1"/>
    <property type="molecule type" value="Genomic_DNA"/>
</dbReference>
<dbReference type="GO" id="GO:0017116">
    <property type="term" value="F:single-stranded DNA helicase activity"/>
    <property type="evidence" value="ECO:0007669"/>
    <property type="project" value="TreeGrafter"/>
</dbReference>
<name>A0A0C2IVU8_THEKT</name>
<sequence>MDVIAKAYTDLRDVGHDPDNYSKTLPVTARTLETLIRLSTAHAKIRLSKTIDKKDAQEAVELLNHAYFQKVEKKPRKPRAQHAETDGSVYLIFFYSLLSDDEADTNQAGEVVPDSVEVKEVAMGFSGVSDDRFKTFQDNLFKIFLDTNETSLSLSDLNDKFSQLNISLSDPFSSDDIKWCIEKMQEENKVLQSEDVLYLI</sequence>
<dbReference type="Pfam" id="PF23191">
    <property type="entry name" value="WHD_MCM3_C"/>
    <property type="match status" value="1"/>
</dbReference>
<feature type="domain" description="MCM3-like winged helix" evidence="2">
    <location>
        <begin position="127"/>
        <end position="200"/>
    </location>
</feature>
<accession>A0A0C2IVU8</accession>
<dbReference type="PANTHER" id="PTHR11630:SF46">
    <property type="entry name" value="DNA REPLICATION LICENSING FACTOR MCM3-RELATED"/>
    <property type="match status" value="1"/>
</dbReference>
<dbReference type="GO" id="GO:0000727">
    <property type="term" value="P:double-strand break repair via break-induced replication"/>
    <property type="evidence" value="ECO:0007669"/>
    <property type="project" value="TreeGrafter"/>
</dbReference>
<dbReference type="Gene3D" id="3.40.50.300">
    <property type="entry name" value="P-loop containing nucleotide triphosphate hydrolases"/>
    <property type="match status" value="1"/>
</dbReference>
<dbReference type="Pfam" id="PF17855">
    <property type="entry name" value="MCM_lid"/>
    <property type="match status" value="1"/>
</dbReference>
<dbReference type="InterPro" id="IPR041562">
    <property type="entry name" value="MCM_lid"/>
</dbReference>
<reference evidence="3 4" key="1">
    <citation type="journal article" date="2014" name="Genome Biol. Evol.">
        <title>The genome of the myxosporean Thelohanellus kitauei shows adaptations to nutrient acquisition within its fish host.</title>
        <authorList>
            <person name="Yang Y."/>
            <person name="Xiong J."/>
            <person name="Zhou Z."/>
            <person name="Huo F."/>
            <person name="Miao W."/>
            <person name="Ran C."/>
            <person name="Liu Y."/>
            <person name="Zhang J."/>
            <person name="Feng J."/>
            <person name="Wang M."/>
            <person name="Wang M."/>
            <person name="Wang L."/>
            <person name="Yao B."/>
        </authorList>
    </citation>
    <scope>NUCLEOTIDE SEQUENCE [LARGE SCALE GENOMIC DNA]</scope>
    <source>
        <strain evidence="3">Wuqing</strain>
    </source>
</reference>
<dbReference type="OrthoDB" id="1882346at2759"/>
<keyword evidence="4" id="KW-1185">Reference proteome</keyword>
<evidence type="ECO:0000313" key="4">
    <source>
        <dbReference type="Proteomes" id="UP000031668"/>
    </source>
</evidence>
<dbReference type="PANTHER" id="PTHR11630">
    <property type="entry name" value="DNA REPLICATION LICENSING FACTOR MCM FAMILY MEMBER"/>
    <property type="match status" value="1"/>
</dbReference>
<evidence type="ECO:0000259" key="2">
    <source>
        <dbReference type="Pfam" id="PF23191"/>
    </source>
</evidence>
<proteinExistence type="predicted"/>
<dbReference type="InterPro" id="IPR027417">
    <property type="entry name" value="P-loop_NTPase"/>
</dbReference>
<dbReference type="Proteomes" id="UP000031668">
    <property type="component" value="Unassembled WGS sequence"/>
</dbReference>
<evidence type="ECO:0000259" key="1">
    <source>
        <dbReference type="Pfam" id="PF17855"/>
    </source>
</evidence>
<dbReference type="InterPro" id="IPR056575">
    <property type="entry name" value="WH_MCM3_C"/>
</dbReference>